<sequence length="101" mass="11292">MRLSPSASWRPRASRAALAQLVEHIIRNDGVRCSSHLSGTNYLFAFPIIFALTPAGKARLQGNIREPKPRIERLNSRNTPGIVLIWCEAFPTRFARVGLPL</sequence>
<accession>M5EF44</accession>
<organism evidence="1 2">
    <name type="scientific">Mesorhizobium metallidurans STM 2683</name>
    <dbReference type="NCBI Taxonomy" id="1297569"/>
    <lineage>
        <taxon>Bacteria</taxon>
        <taxon>Pseudomonadati</taxon>
        <taxon>Pseudomonadota</taxon>
        <taxon>Alphaproteobacteria</taxon>
        <taxon>Hyphomicrobiales</taxon>
        <taxon>Phyllobacteriaceae</taxon>
        <taxon>Mesorhizobium</taxon>
    </lineage>
</organism>
<dbReference type="Proteomes" id="UP000012062">
    <property type="component" value="Unassembled WGS sequence"/>
</dbReference>
<comment type="caution">
    <text evidence="1">The sequence shown here is derived from an EMBL/GenBank/DDBJ whole genome shotgun (WGS) entry which is preliminary data.</text>
</comment>
<gene>
    <name evidence="1" type="ORF">MESS2_1030151</name>
</gene>
<dbReference type="EMBL" id="CAUM01000006">
    <property type="protein sequence ID" value="CCV03294.1"/>
    <property type="molecule type" value="Genomic_DNA"/>
</dbReference>
<reference evidence="1 2" key="1">
    <citation type="submission" date="2013-02" db="EMBL/GenBank/DDBJ databases">
        <authorList>
            <person name="Genoscope - CEA"/>
        </authorList>
    </citation>
    <scope>NUCLEOTIDE SEQUENCE [LARGE SCALE GENOMIC DNA]</scope>
    <source>
        <strain evidence="1 2">STM 2683</strain>
    </source>
</reference>
<protein>
    <submittedName>
        <fullName evidence="1">Uncharacterized protein</fullName>
    </submittedName>
</protein>
<name>M5EF44_9HYPH</name>
<evidence type="ECO:0000313" key="1">
    <source>
        <dbReference type="EMBL" id="CCV03294.1"/>
    </source>
</evidence>
<evidence type="ECO:0000313" key="2">
    <source>
        <dbReference type="Proteomes" id="UP000012062"/>
    </source>
</evidence>
<dbReference type="STRING" id="1297569.MESS2_1030151"/>
<dbReference type="AlphaFoldDB" id="M5EF44"/>
<proteinExistence type="predicted"/>
<keyword evidence="2" id="KW-1185">Reference proteome</keyword>